<proteinExistence type="inferred from homology"/>
<reference evidence="9" key="1">
    <citation type="submission" date="2017-10" db="EMBL/GenBank/DDBJ databases">
        <title>Draft genome sequences of strains TRE 1, TRE 9, TRE H and TRI 7, isolated from tamarins, belonging to four potential novel Bifidobacterium species.</title>
        <authorList>
            <person name="Mattarelli P."/>
            <person name="Modesto M."/>
            <person name="Puglisi E."/>
            <person name="Morelli L."/>
            <person name="Bonetti A."/>
            <person name="Spezio C."/>
            <person name="Sandri C."/>
        </authorList>
    </citation>
    <scope>NUCLEOTIDE SEQUENCE [LARGE SCALE GENOMIC DNA]</scope>
    <source>
        <strain evidence="9">TREH</strain>
    </source>
</reference>
<dbReference type="EMBL" id="PEBJ01000002">
    <property type="protein sequence ID" value="PJM77228.1"/>
    <property type="molecule type" value="Genomic_DNA"/>
</dbReference>
<dbReference type="GO" id="GO:0030170">
    <property type="term" value="F:pyridoxal phosphate binding"/>
    <property type="evidence" value="ECO:0007669"/>
    <property type="project" value="InterPro"/>
</dbReference>
<comment type="similarity">
    <text evidence="2 6">Belongs to the class-I pyridoxal-phosphate-dependent aminotransferase family.</text>
</comment>
<evidence type="ECO:0000313" key="8">
    <source>
        <dbReference type="EMBL" id="PJM77228.1"/>
    </source>
</evidence>
<keyword evidence="5" id="KW-0663">Pyridoxal phosphate</keyword>
<evidence type="ECO:0000256" key="1">
    <source>
        <dbReference type="ARBA" id="ARBA00001933"/>
    </source>
</evidence>
<dbReference type="Pfam" id="PF00155">
    <property type="entry name" value="Aminotran_1_2"/>
    <property type="match status" value="1"/>
</dbReference>
<dbReference type="InterPro" id="IPR015421">
    <property type="entry name" value="PyrdxlP-dep_Trfase_major"/>
</dbReference>
<dbReference type="OrthoDB" id="9763453at2"/>
<dbReference type="Gene3D" id="3.90.1150.10">
    <property type="entry name" value="Aspartate Aminotransferase, domain 1"/>
    <property type="match status" value="1"/>
</dbReference>
<dbReference type="InterPro" id="IPR015422">
    <property type="entry name" value="PyrdxlP-dep_Trfase_small"/>
</dbReference>
<evidence type="ECO:0000256" key="4">
    <source>
        <dbReference type="ARBA" id="ARBA00022679"/>
    </source>
</evidence>
<dbReference type="Proteomes" id="UP000229239">
    <property type="component" value="Unassembled WGS sequence"/>
</dbReference>
<sequence length="439" mass="48096">MAMSHGCSRFGHHAASLTTIYLSIQHGLKHTMSYNATIAETKTSCSVGRYKGMPAISHRAQSAMYPSVREMFELASHVPNAISFAIGEPGFDTPRPMIDAAYEAAIHGDTHYTPNRGTAALRRAWCQYRFRQDGIAYEPEDNVIITAGGMEAMYLAMIATLDEDDDILIPDPGYANYFGQVQMVHANVVPVPLHERNGFRMQAADVEAAITPNTKALLLNSPSNPTGAIIEPDELAAIAEVVKRHDLWVISDEVYRAFVYDDHVRCLSIASMPDMLDHTIIVDSFSKTFAMTGWRIGCAFGPKAVIDQMMIMQENVVSCVPGALQMGAVAALEGSADILATMIEAYRTNRDMVVKAVQQMPLVSCNTPDGAFYVLINVKDTGMNDHDFAVRLLNEAKVVVTPASGFGSRGQGYARLSYVGTAEDTAEGLRRMQRWLESL</sequence>
<evidence type="ECO:0000256" key="5">
    <source>
        <dbReference type="ARBA" id="ARBA00022898"/>
    </source>
</evidence>
<gene>
    <name evidence="8" type="ORF">CSQ86_04890</name>
</gene>
<dbReference type="InterPro" id="IPR004838">
    <property type="entry name" value="NHTrfase_class1_PyrdxlP-BS"/>
</dbReference>
<keyword evidence="9" id="KW-1185">Reference proteome</keyword>
<dbReference type="InterPro" id="IPR050596">
    <property type="entry name" value="AspAT/PAT-like"/>
</dbReference>
<dbReference type="AlphaFoldDB" id="A0A2M9HK83"/>
<keyword evidence="3 6" id="KW-0032">Aminotransferase</keyword>
<evidence type="ECO:0000259" key="7">
    <source>
        <dbReference type="Pfam" id="PF00155"/>
    </source>
</evidence>
<comment type="caution">
    <text evidence="8">The sequence shown here is derived from an EMBL/GenBank/DDBJ whole genome shotgun (WGS) entry which is preliminary data.</text>
</comment>
<dbReference type="CDD" id="cd00609">
    <property type="entry name" value="AAT_like"/>
    <property type="match status" value="1"/>
</dbReference>
<protein>
    <recommendedName>
        <fullName evidence="6">Aminotransferase</fullName>
        <ecNumber evidence="6">2.6.1.-</ecNumber>
    </recommendedName>
</protein>
<dbReference type="FunFam" id="3.40.640.10:FF:000033">
    <property type="entry name" value="Aspartate aminotransferase"/>
    <property type="match status" value="1"/>
</dbReference>
<dbReference type="SUPFAM" id="SSF53383">
    <property type="entry name" value="PLP-dependent transferases"/>
    <property type="match status" value="1"/>
</dbReference>
<evidence type="ECO:0000256" key="6">
    <source>
        <dbReference type="RuleBase" id="RU000481"/>
    </source>
</evidence>
<dbReference type="EC" id="2.6.1.-" evidence="6"/>
<evidence type="ECO:0000313" key="9">
    <source>
        <dbReference type="Proteomes" id="UP000229239"/>
    </source>
</evidence>
<dbReference type="InterPro" id="IPR004839">
    <property type="entry name" value="Aminotransferase_I/II_large"/>
</dbReference>
<dbReference type="PANTHER" id="PTHR46383">
    <property type="entry name" value="ASPARTATE AMINOTRANSFERASE"/>
    <property type="match status" value="1"/>
</dbReference>
<evidence type="ECO:0000256" key="2">
    <source>
        <dbReference type="ARBA" id="ARBA00007441"/>
    </source>
</evidence>
<comment type="cofactor">
    <cofactor evidence="1 6">
        <name>pyridoxal 5'-phosphate</name>
        <dbReference type="ChEBI" id="CHEBI:597326"/>
    </cofactor>
</comment>
<dbReference type="GO" id="GO:0006520">
    <property type="term" value="P:amino acid metabolic process"/>
    <property type="evidence" value="ECO:0007669"/>
    <property type="project" value="InterPro"/>
</dbReference>
<accession>A0A2M9HK83</accession>
<dbReference type="Gene3D" id="3.40.640.10">
    <property type="entry name" value="Type I PLP-dependent aspartate aminotransferase-like (Major domain)"/>
    <property type="match status" value="1"/>
</dbReference>
<dbReference type="PROSITE" id="PS00105">
    <property type="entry name" value="AA_TRANSFER_CLASS_1"/>
    <property type="match status" value="1"/>
</dbReference>
<keyword evidence="4 6" id="KW-0808">Transferase</keyword>
<dbReference type="GO" id="GO:0008483">
    <property type="term" value="F:transaminase activity"/>
    <property type="evidence" value="ECO:0007669"/>
    <property type="project" value="UniProtKB-KW"/>
</dbReference>
<evidence type="ECO:0000256" key="3">
    <source>
        <dbReference type="ARBA" id="ARBA00022576"/>
    </source>
</evidence>
<dbReference type="InterPro" id="IPR015424">
    <property type="entry name" value="PyrdxlP-dep_Trfase"/>
</dbReference>
<organism evidence="8 9">
    <name type="scientific">Bifidobacterium felsineum</name>
    <dbReference type="NCBI Taxonomy" id="2045440"/>
    <lineage>
        <taxon>Bacteria</taxon>
        <taxon>Bacillati</taxon>
        <taxon>Actinomycetota</taxon>
        <taxon>Actinomycetes</taxon>
        <taxon>Bifidobacteriales</taxon>
        <taxon>Bifidobacteriaceae</taxon>
        <taxon>Bifidobacterium</taxon>
    </lineage>
</organism>
<feature type="domain" description="Aminotransferase class I/classII large" evidence="7">
    <location>
        <begin position="81"/>
        <end position="431"/>
    </location>
</feature>
<name>A0A2M9HK83_9BIFI</name>